<dbReference type="AlphaFoldDB" id="A0A9E7G9V6"/>
<evidence type="ECO:0000313" key="1">
    <source>
        <dbReference type="EMBL" id="URE10425.1"/>
    </source>
</evidence>
<proteinExistence type="predicted"/>
<evidence type="ECO:0000313" key="2">
    <source>
        <dbReference type="Proteomes" id="UP001055439"/>
    </source>
</evidence>
<keyword evidence="2" id="KW-1185">Reference proteome</keyword>
<gene>
    <name evidence="1" type="ORF">MUK42_24603</name>
</gene>
<accession>A0A9E7G9V6</accession>
<sequence>MVADEHNCDPLCTTCDQHCCRAEEHNIYFSLFNLLHLEDNILYIRVATSIYCRLF</sequence>
<name>A0A9E7G9V6_9LILI</name>
<dbReference type="EMBL" id="CP097508">
    <property type="protein sequence ID" value="URE10425.1"/>
    <property type="molecule type" value="Genomic_DNA"/>
</dbReference>
<protein>
    <submittedName>
        <fullName evidence="1">Uncharacterized protein</fullName>
    </submittedName>
</protein>
<dbReference type="Proteomes" id="UP001055439">
    <property type="component" value="Chromosome 6"/>
</dbReference>
<organism evidence="1 2">
    <name type="scientific">Musa troglodytarum</name>
    <name type="common">fe'i banana</name>
    <dbReference type="NCBI Taxonomy" id="320322"/>
    <lineage>
        <taxon>Eukaryota</taxon>
        <taxon>Viridiplantae</taxon>
        <taxon>Streptophyta</taxon>
        <taxon>Embryophyta</taxon>
        <taxon>Tracheophyta</taxon>
        <taxon>Spermatophyta</taxon>
        <taxon>Magnoliopsida</taxon>
        <taxon>Liliopsida</taxon>
        <taxon>Zingiberales</taxon>
        <taxon>Musaceae</taxon>
        <taxon>Musa</taxon>
    </lineage>
</organism>
<reference evidence="1" key="1">
    <citation type="submission" date="2022-05" db="EMBL/GenBank/DDBJ databases">
        <title>The Musa troglodytarum L. genome provides insights into the mechanism of non-climacteric behaviour and enrichment of carotenoids.</title>
        <authorList>
            <person name="Wang J."/>
        </authorList>
    </citation>
    <scope>NUCLEOTIDE SEQUENCE</scope>
    <source>
        <tissue evidence="1">Leaf</tissue>
    </source>
</reference>